<evidence type="ECO:0000313" key="2">
    <source>
        <dbReference type="Proteomes" id="UP000663842"/>
    </source>
</evidence>
<gene>
    <name evidence="1" type="ORF">UXM345_LOCUS34583</name>
</gene>
<organism evidence="1 2">
    <name type="scientific">Rotaria magnacalcarata</name>
    <dbReference type="NCBI Taxonomy" id="392030"/>
    <lineage>
        <taxon>Eukaryota</taxon>
        <taxon>Metazoa</taxon>
        <taxon>Spiralia</taxon>
        <taxon>Gnathifera</taxon>
        <taxon>Rotifera</taxon>
        <taxon>Eurotatoria</taxon>
        <taxon>Bdelloidea</taxon>
        <taxon>Philodinida</taxon>
        <taxon>Philodinidae</taxon>
        <taxon>Rotaria</taxon>
    </lineage>
</organism>
<evidence type="ECO:0000313" key="1">
    <source>
        <dbReference type="EMBL" id="CAF4323145.1"/>
    </source>
</evidence>
<dbReference type="EMBL" id="CAJOBF010012839">
    <property type="protein sequence ID" value="CAF4323145.1"/>
    <property type="molecule type" value="Genomic_DNA"/>
</dbReference>
<sequence>MPFQLNQKAELQVNHLLSATIREHL</sequence>
<feature type="non-terminal residue" evidence="1">
    <location>
        <position position="25"/>
    </location>
</feature>
<proteinExistence type="predicted"/>
<dbReference type="Proteomes" id="UP000663842">
    <property type="component" value="Unassembled WGS sequence"/>
</dbReference>
<comment type="caution">
    <text evidence="1">The sequence shown here is derived from an EMBL/GenBank/DDBJ whole genome shotgun (WGS) entry which is preliminary data.</text>
</comment>
<accession>A0A820J8Z6</accession>
<dbReference type="AlphaFoldDB" id="A0A820J8Z6"/>
<name>A0A820J8Z6_9BILA</name>
<feature type="non-terminal residue" evidence="1">
    <location>
        <position position="1"/>
    </location>
</feature>
<protein>
    <submittedName>
        <fullName evidence="1">Uncharacterized protein</fullName>
    </submittedName>
</protein>
<reference evidence="1" key="1">
    <citation type="submission" date="2021-02" db="EMBL/GenBank/DDBJ databases">
        <authorList>
            <person name="Nowell W R."/>
        </authorList>
    </citation>
    <scope>NUCLEOTIDE SEQUENCE</scope>
</reference>